<feature type="transmembrane region" description="Helical" evidence="1">
    <location>
        <begin position="54"/>
        <end position="76"/>
    </location>
</feature>
<keyword evidence="1" id="KW-1133">Transmembrane helix</keyword>
<dbReference type="InterPro" id="IPR001750">
    <property type="entry name" value="ND/Mrp_TM"/>
</dbReference>
<organism evidence="3">
    <name type="scientific">marine sediment metagenome</name>
    <dbReference type="NCBI Taxonomy" id="412755"/>
    <lineage>
        <taxon>unclassified sequences</taxon>
        <taxon>metagenomes</taxon>
        <taxon>ecological metagenomes</taxon>
    </lineage>
</organism>
<accession>X1JMN5</accession>
<feature type="transmembrane region" description="Helical" evidence="1">
    <location>
        <begin position="171"/>
        <end position="193"/>
    </location>
</feature>
<dbReference type="Pfam" id="PF00361">
    <property type="entry name" value="Proton_antipo_M"/>
    <property type="match status" value="1"/>
</dbReference>
<gene>
    <name evidence="3" type="ORF">S03H2_55338</name>
</gene>
<evidence type="ECO:0000256" key="1">
    <source>
        <dbReference type="SAM" id="Phobius"/>
    </source>
</evidence>
<feature type="non-terminal residue" evidence="3">
    <location>
        <position position="254"/>
    </location>
</feature>
<dbReference type="InterPro" id="IPR003918">
    <property type="entry name" value="NADH_UbQ_OxRdtase"/>
</dbReference>
<feature type="transmembrane region" description="Helical" evidence="1">
    <location>
        <begin position="214"/>
        <end position="236"/>
    </location>
</feature>
<feature type="non-terminal residue" evidence="3">
    <location>
        <position position="1"/>
    </location>
</feature>
<dbReference type="GO" id="GO:0008137">
    <property type="term" value="F:NADH dehydrogenase (ubiquinone) activity"/>
    <property type="evidence" value="ECO:0007669"/>
    <property type="project" value="InterPro"/>
</dbReference>
<evidence type="ECO:0000259" key="2">
    <source>
        <dbReference type="Pfam" id="PF00361"/>
    </source>
</evidence>
<dbReference type="GO" id="GO:0042773">
    <property type="term" value="P:ATP synthesis coupled electron transport"/>
    <property type="evidence" value="ECO:0007669"/>
    <property type="project" value="InterPro"/>
</dbReference>
<feature type="transmembrane region" description="Helical" evidence="1">
    <location>
        <begin position="119"/>
        <end position="138"/>
    </location>
</feature>
<comment type="caution">
    <text evidence="3">The sequence shown here is derived from an EMBL/GenBank/DDBJ whole genome shotgun (WGS) entry which is preliminary data.</text>
</comment>
<dbReference type="PANTHER" id="PTHR43373">
    <property type="entry name" value="NA(+)/H(+) ANTIPORTER SUBUNIT"/>
    <property type="match status" value="1"/>
</dbReference>
<dbReference type="EMBL" id="BARU01035336">
    <property type="protein sequence ID" value="GAH79519.1"/>
    <property type="molecule type" value="Genomic_DNA"/>
</dbReference>
<dbReference type="InterPro" id="IPR050616">
    <property type="entry name" value="CPA3_Na-H_Antiporter_A"/>
</dbReference>
<sequence>IGFYREEKDIQAANKSFLITFFAASIMLAGFIMVYLDTGTFNLDKLRGTVISDFVFLLIFTGIMAKSCIFPLHTWLPSATVAPTPVTAFLHAAVLVKIGIYGFARFFNYTFYVPQIVTTYIPLLIVISTIIAGFSALRETDMKKILAYSTISQLGFILLGLTFVSDIGITGALLFVLAHALGKTGLFLCTGIIEYKTGVRDITKLGGMMKTLPITGTAFLLCALSVAGIPPLVGFWGKFLIVTAPIKEGQFILA</sequence>
<reference evidence="3" key="1">
    <citation type="journal article" date="2014" name="Front. Microbiol.">
        <title>High frequency of phylogenetically diverse reductive dehalogenase-homologous genes in deep subseafloor sedimentary metagenomes.</title>
        <authorList>
            <person name="Kawai M."/>
            <person name="Futagami T."/>
            <person name="Toyoda A."/>
            <person name="Takaki Y."/>
            <person name="Nishi S."/>
            <person name="Hori S."/>
            <person name="Arai W."/>
            <person name="Tsubouchi T."/>
            <person name="Morono Y."/>
            <person name="Uchiyama I."/>
            <person name="Ito T."/>
            <person name="Fujiyama A."/>
            <person name="Inagaki F."/>
            <person name="Takami H."/>
        </authorList>
    </citation>
    <scope>NUCLEOTIDE SEQUENCE</scope>
    <source>
        <strain evidence="3">Expedition CK06-06</strain>
    </source>
</reference>
<keyword evidence="1" id="KW-0472">Membrane</keyword>
<feature type="transmembrane region" description="Helical" evidence="1">
    <location>
        <begin position="12"/>
        <end position="34"/>
    </location>
</feature>
<feature type="transmembrane region" description="Helical" evidence="1">
    <location>
        <begin position="145"/>
        <end position="165"/>
    </location>
</feature>
<feature type="transmembrane region" description="Helical" evidence="1">
    <location>
        <begin position="88"/>
        <end position="107"/>
    </location>
</feature>
<proteinExistence type="predicted"/>
<dbReference type="PANTHER" id="PTHR43373:SF1">
    <property type="entry name" value="NA(+)_H(+) ANTIPORTER SUBUNIT A"/>
    <property type="match status" value="1"/>
</dbReference>
<dbReference type="PRINTS" id="PR01437">
    <property type="entry name" value="NUOXDRDTASE4"/>
</dbReference>
<name>X1JMN5_9ZZZZ</name>
<evidence type="ECO:0000313" key="3">
    <source>
        <dbReference type="EMBL" id="GAH79519.1"/>
    </source>
</evidence>
<dbReference type="AlphaFoldDB" id="X1JMN5"/>
<keyword evidence="1" id="KW-0812">Transmembrane</keyword>
<protein>
    <recommendedName>
        <fullName evidence="2">NADH:quinone oxidoreductase/Mrp antiporter transmembrane domain-containing protein</fullName>
    </recommendedName>
</protein>
<feature type="domain" description="NADH:quinone oxidoreductase/Mrp antiporter transmembrane" evidence="2">
    <location>
        <begin position="3"/>
        <end position="251"/>
    </location>
</feature>